<dbReference type="Pfam" id="PF25023">
    <property type="entry name" value="TEN_YD-shell"/>
    <property type="match status" value="1"/>
</dbReference>
<dbReference type="Proteomes" id="UP000567387">
    <property type="component" value="Unassembled WGS sequence"/>
</dbReference>
<feature type="non-terminal residue" evidence="3">
    <location>
        <position position="1"/>
    </location>
</feature>
<accession>A0A8S7B8B8</accession>
<evidence type="ECO:0000259" key="2">
    <source>
        <dbReference type="Pfam" id="PF25023"/>
    </source>
</evidence>
<feature type="domain" description="Teneurin-like YD-shell" evidence="2">
    <location>
        <begin position="1"/>
        <end position="94"/>
    </location>
</feature>
<keyword evidence="1" id="KW-0677">Repeat</keyword>
<dbReference type="Gene3D" id="2.180.10.10">
    <property type="entry name" value="RHS repeat-associated core"/>
    <property type="match status" value="1"/>
</dbReference>
<reference evidence="3 4" key="1">
    <citation type="submission" date="2018-08" db="EMBL/GenBank/DDBJ databases">
        <authorList>
            <consortium name="PulseNet: The National Subtyping Network for Foodborne Disease Surveillance"/>
            <person name="Tarr C.L."/>
            <person name="Trees E."/>
            <person name="Katz L.S."/>
            <person name="Carleton-Romer H.A."/>
            <person name="Stroika S."/>
            <person name="Kucerova Z."/>
            <person name="Roache K.F."/>
            <person name="Sabol A.L."/>
            <person name="Besser J."/>
            <person name="Gerner-Smidt P."/>
        </authorList>
    </citation>
    <scope>NUCLEOTIDE SEQUENCE [LARGE SCALE GENOMIC DNA]</scope>
    <source>
        <strain evidence="3 4">PNUSAE011918</strain>
    </source>
</reference>
<dbReference type="InterPro" id="IPR050708">
    <property type="entry name" value="T6SS_VgrG/RHS"/>
</dbReference>
<name>A0A8S7B8B8_ECOLX</name>
<feature type="non-terminal residue" evidence="3">
    <location>
        <position position="239"/>
    </location>
</feature>
<evidence type="ECO:0000313" key="4">
    <source>
        <dbReference type="Proteomes" id="UP000567387"/>
    </source>
</evidence>
<protein>
    <submittedName>
        <fullName evidence="3">RHS repeat protein</fullName>
    </submittedName>
</protein>
<proteinExistence type="predicted"/>
<sequence length="239" mass="27289">YDALDRLVQQRGFDGRTQRYHYDLTGKLTQSEDEGLVTLWHYDESDSITHRTVNGEPAEQWRYDGHGWLREISHLSEGHRVAVHYGYDDKGRLTGERQTVENPETGELLWQHETKQAYNEQGLANRVTPDSLPPVEWLTYGSGYLAGMKLGDTPLLEYARDRLHRETVRSFGSMAGSNAAYELTSTYTPAGQLQSQHLNSLVYDRDYGWNDNGDLVRISGPRQTREYGYSATGRLASVR</sequence>
<gene>
    <name evidence="3" type="ORF">C2R31_005294</name>
</gene>
<evidence type="ECO:0000313" key="3">
    <source>
        <dbReference type="EMBL" id="EFA8787313.1"/>
    </source>
</evidence>
<dbReference type="AlphaFoldDB" id="A0A8S7B8B8"/>
<dbReference type="EMBL" id="AASCBU010000087">
    <property type="protein sequence ID" value="EFA8787313.1"/>
    <property type="molecule type" value="Genomic_DNA"/>
</dbReference>
<dbReference type="InterPro" id="IPR056823">
    <property type="entry name" value="TEN-like_YD-shell"/>
</dbReference>
<evidence type="ECO:0000256" key="1">
    <source>
        <dbReference type="ARBA" id="ARBA00022737"/>
    </source>
</evidence>
<comment type="caution">
    <text evidence="3">The sequence shown here is derived from an EMBL/GenBank/DDBJ whole genome shotgun (WGS) entry which is preliminary data.</text>
</comment>
<dbReference type="PANTHER" id="PTHR32305">
    <property type="match status" value="1"/>
</dbReference>
<organism evidence="3 4">
    <name type="scientific">Escherichia coli</name>
    <dbReference type="NCBI Taxonomy" id="562"/>
    <lineage>
        <taxon>Bacteria</taxon>
        <taxon>Pseudomonadati</taxon>
        <taxon>Pseudomonadota</taxon>
        <taxon>Gammaproteobacteria</taxon>
        <taxon>Enterobacterales</taxon>
        <taxon>Enterobacteriaceae</taxon>
        <taxon>Escherichia</taxon>
    </lineage>
</organism>
<dbReference type="PANTHER" id="PTHR32305:SF15">
    <property type="entry name" value="PROTEIN RHSA-RELATED"/>
    <property type="match status" value="1"/>
</dbReference>